<dbReference type="RefSeq" id="WP_344654711.1">
    <property type="nucleotide sequence ID" value="NZ_BAAAGX010000046.1"/>
</dbReference>
<dbReference type="Pfam" id="PF01569">
    <property type="entry name" value="PAP2"/>
    <property type="match status" value="1"/>
</dbReference>
<evidence type="ECO:0000313" key="3">
    <source>
        <dbReference type="EMBL" id="GAA0284491.1"/>
    </source>
</evidence>
<comment type="caution">
    <text evidence="3">The sequence shown here is derived from an EMBL/GenBank/DDBJ whole genome shotgun (WGS) entry which is preliminary data.</text>
</comment>
<keyword evidence="1" id="KW-0812">Transmembrane</keyword>
<gene>
    <name evidence="3" type="ORF">GCM10009539_85850</name>
</gene>
<proteinExistence type="predicted"/>
<dbReference type="InterPro" id="IPR000326">
    <property type="entry name" value="PAP2/HPO"/>
</dbReference>
<sequence length="215" mass="22456">MSRSRTTILVAGLAFVAVTIGLAADVLTGPDRSIAAAIARNRIDALYWPARVGFSLGQNWVFPAASALVAVACSVRRRSARPVVGLVGVWLFHTLVVGATKLWAGRPPPATGDPHLHAVAAELSLRMSYPSGHAANVVVFSATLGVLLAAYTGDPRWTRRMLAVGAASAAVCVTAMVYLGFHWTTDAAAGLLLGIAIRGLAVPFCERMSSTPVRG</sequence>
<dbReference type="Proteomes" id="UP001500967">
    <property type="component" value="Unassembled WGS sequence"/>
</dbReference>
<reference evidence="3 4" key="1">
    <citation type="journal article" date="2019" name="Int. J. Syst. Evol. Microbiol.">
        <title>The Global Catalogue of Microorganisms (GCM) 10K type strain sequencing project: providing services to taxonomists for standard genome sequencing and annotation.</title>
        <authorList>
            <consortium name="The Broad Institute Genomics Platform"/>
            <consortium name="The Broad Institute Genome Sequencing Center for Infectious Disease"/>
            <person name="Wu L."/>
            <person name="Ma J."/>
        </authorList>
    </citation>
    <scope>NUCLEOTIDE SEQUENCE [LARGE SCALE GENOMIC DNA]</scope>
    <source>
        <strain evidence="3 4">JCM 10425</strain>
    </source>
</reference>
<name>A0ABN0VBP1_9ACTN</name>
<keyword evidence="1" id="KW-1133">Transmembrane helix</keyword>
<feature type="domain" description="Phosphatidic acid phosphatase type 2/haloperoxidase" evidence="2">
    <location>
        <begin position="84"/>
        <end position="201"/>
    </location>
</feature>
<feature type="transmembrane region" description="Helical" evidence="1">
    <location>
        <begin position="83"/>
        <end position="104"/>
    </location>
</feature>
<feature type="transmembrane region" description="Helical" evidence="1">
    <location>
        <begin position="162"/>
        <end position="181"/>
    </location>
</feature>
<feature type="transmembrane region" description="Helical" evidence="1">
    <location>
        <begin position="47"/>
        <end position="71"/>
    </location>
</feature>
<organism evidence="3 4">
    <name type="scientific">Cryptosporangium japonicum</name>
    <dbReference type="NCBI Taxonomy" id="80872"/>
    <lineage>
        <taxon>Bacteria</taxon>
        <taxon>Bacillati</taxon>
        <taxon>Actinomycetota</taxon>
        <taxon>Actinomycetes</taxon>
        <taxon>Cryptosporangiales</taxon>
        <taxon>Cryptosporangiaceae</taxon>
        <taxon>Cryptosporangium</taxon>
    </lineage>
</organism>
<feature type="transmembrane region" description="Helical" evidence="1">
    <location>
        <begin position="133"/>
        <end position="150"/>
    </location>
</feature>
<dbReference type="InterPro" id="IPR036938">
    <property type="entry name" value="PAP2/HPO_sf"/>
</dbReference>
<dbReference type="Gene3D" id="1.20.144.10">
    <property type="entry name" value="Phosphatidic acid phosphatase type 2/haloperoxidase"/>
    <property type="match status" value="1"/>
</dbReference>
<keyword evidence="4" id="KW-1185">Reference proteome</keyword>
<accession>A0ABN0VBP1</accession>
<evidence type="ECO:0000313" key="4">
    <source>
        <dbReference type="Proteomes" id="UP001500967"/>
    </source>
</evidence>
<protein>
    <recommendedName>
        <fullName evidence="2">Phosphatidic acid phosphatase type 2/haloperoxidase domain-containing protein</fullName>
    </recommendedName>
</protein>
<evidence type="ECO:0000256" key="1">
    <source>
        <dbReference type="SAM" id="Phobius"/>
    </source>
</evidence>
<dbReference type="EMBL" id="BAAAGX010000046">
    <property type="protein sequence ID" value="GAA0284491.1"/>
    <property type="molecule type" value="Genomic_DNA"/>
</dbReference>
<keyword evidence="1" id="KW-0472">Membrane</keyword>
<evidence type="ECO:0000259" key="2">
    <source>
        <dbReference type="Pfam" id="PF01569"/>
    </source>
</evidence>
<dbReference type="SUPFAM" id="SSF48317">
    <property type="entry name" value="Acid phosphatase/Vanadium-dependent haloperoxidase"/>
    <property type="match status" value="1"/>
</dbReference>